<dbReference type="InterPro" id="IPR036380">
    <property type="entry name" value="Isochorismatase-like_sf"/>
</dbReference>
<dbReference type="RefSeq" id="WP_311771225.1">
    <property type="nucleotide sequence ID" value="NZ_JACHJQ010000005.1"/>
</dbReference>
<sequence>MTDRGIDAGFDGRLTPGRRPAVVSIDLMRAYFDADSPLCLPSGDCLAAAARVLGAAREHGVPVLHTRVAYGPDGVDGGVFVRKVPALRHLFDGGGPLGELMPPVAPVGGELVLVKQYASAFFGTTLASTLLAQGIDTVVLVGVSTSGCIRASAVDAIQHGFVPLVVRDAVGDRTAETQSSNLYDLQAKYAEVVSEAEAVAYLGAWR</sequence>
<dbReference type="GO" id="GO:0016787">
    <property type="term" value="F:hydrolase activity"/>
    <property type="evidence" value="ECO:0007669"/>
    <property type="project" value="UniProtKB-KW"/>
</dbReference>
<dbReference type="Pfam" id="PF00857">
    <property type="entry name" value="Isochorismatase"/>
    <property type="match status" value="1"/>
</dbReference>
<dbReference type="InterPro" id="IPR000868">
    <property type="entry name" value="Isochorismatase-like_dom"/>
</dbReference>
<name>A0A7W7Q7C6_9PSEU</name>
<evidence type="ECO:0000313" key="3">
    <source>
        <dbReference type="EMBL" id="MBB4908395.1"/>
    </source>
</evidence>
<dbReference type="EMBL" id="JACHJQ010000005">
    <property type="protein sequence ID" value="MBB4908395.1"/>
    <property type="molecule type" value="Genomic_DNA"/>
</dbReference>
<dbReference type="InterPro" id="IPR050272">
    <property type="entry name" value="Isochorismatase-like_hydrls"/>
</dbReference>
<keyword evidence="1 3" id="KW-0378">Hydrolase</keyword>
<dbReference type="EC" id="3.5.1.107" evidence="3"/>
<reference evidence="3 4" key="1">
    <citation type="submission" date="2020-08" db="EMBL/GenBank/DDBJ databases">
        <title>Genomic Encyclopedia of Type Strains, Phase III (KMG-III): the genomes of soil and plant-associated and newly described type strains.</title>
        <authorList>
            <person name="Whitman W."/>
        </authorList>
    </citation>
    <scope>NUCLEOTIDE SEQUENCE [LARGE SCALE GENOMIC DNA]</scope>
    <source>
        <strain evidence="3 4">CECT 8960</strain>
    </source>
</reference>
<comment type="caution">
    <text evidence="3">The sequence shown here is derived from an EMBL/GenBank/DDBJ whole genome shotgun (WGS) entry which is preliminary data.</text>
</comment>
<dbReference type="PANTHER" id="PTHR43540">
    <property type="entry name" value="PEROXYUREIDOACRYLATE/UREIDOACRYLATE AMIDOHYDROLASE-RELATED"/>
    <property type="match status" value="1"/>
</dbReference>
<dbReference type="SUPFAM" id="SSF52499">
    <property type="entry name" value="Isochorismatase-like hydrolases"/>
    <property type="match status" value="1"/>
</dbReference>
<dbReference type="Gene3D" id="3.40.50.850">
    <property type="entry name" value="Isochorismatase-like"/>
    <property type="match status" value="1"/>
</dbReference>
<gene>
    <name evidence="3" type="ORF">FHR82_004648</name>
</gene>
<dbReference type="AlphaFoldDB" id="A0A7W7Q7C6"/>
<organism evidence="3 4">
    <name type="scientific">Actinophytocola algeriensis</name>
    <dbReference type="NCBI Taxonomy" id="1768010"/>
    <lineage>
        <taxon>Bacteria</taxon>
        <taxon>Bacillati</taxon>
        <taxon>Actinomycetota</taxon>
        <taxon>Actinomycetes</taxon>
        <taxon>Pseudonocardiales</taxon>
        <taxon>Pseudonocardiaceae</taxon>
    </lineage>
</organism>
<dbReference type="Proteomes" id="UP000520767">
    <property type="component" value="Unassembled WGS sequence"/>
</dbReference>
<evidence type="ECO:0000256" key="1">
    <source>
        <dbReference type="ARBA" id="ARBA00022801"/>
    </source>
</evidence>
<evidence type="ECO:0000259" key="2">
    <source>
        <dbReference type="Pfam" id="PF00857"/>
    </source>
</evidence>
<dbReference type="PANTHER" id="PTHR43540:SF1">
    <property type="entry name" value="ISOCHORISMATASE HYDROLASE"/>
    <property type="match status" value="1"/>
</dbReference>
<proteinExistence type="predicted"/>
<feature type="domain" description="Isochorismatase-like" evidence="2">
    <location>
        <begin position="21"/>
        <end position="196"/>
    </location>
</feature>
<accession>A0A7W7Q7C6</accession>
<protein>
    <submittedName>
        <fullName evidence="3">Maleamate amidohydrolase</fullName>
        <ecNumber evidence="3">3.5.1.107</ecNumber>
    </submittedName>
</protein>
<evidence type="ECO:0000313" key="4">
    <source>
        <dbReference type="Proteomes" id="UP000520767"/>
    </source>
</evidence>
<keyword evidence="4" id="KW-1185">Reference proteome</keyword>